<dbReference type="GO" id="GO:0031564">
    <property type="term" value="P:transcription antitermination"/>
    <property type="evidence" value="ECO:0007669"/>
    <property type="project" value="UniProtKB-UniRule"/>
</dbReference>
<dbReference type="PANTHER" id="PTHR22648:SF0">
    <property type="entry name" value="TRANSCRIPTION TERMINATION_ANTITERMINATION PROTEIN NUSA"/>
    <property type="match status" value="1"/>
</dbReference>
<dbReference type="NCBIfam" id="TIGR01953">
    <property type="entry name" value="NusA"/>
    <property type="match status" value="1"/>
</dbReference>
<dbReference type="PROSITE" id="PS50126">
    <property type="entry name" value="S1"/>
    <property type="match status" value="1"/>
</dbReference>
<dbReference type="FunFam" id="3.30.300.20:FF:000002">
    <property type="entry name" value="Transcription termination/antitermination protein NusA"/>
    <property type="match status" value="1"/>
</dbReference>
<dbReference type="InterPro" id="IPR058582">
    <property type="entry name" value="KH_NusA_2nd"/>
</dbReference>
<dbReference type="GO" id="GO:0003723">
    <property type="term" value="F:RNA binding"/>
    <property type="evidence" value="ECO:0007669"/>
    <property type="project" value="UniProtKB-UniRule"/>
</dbReference>
<keyword evidence="6 7" id="KW-0804">Transcription</keyword>
<dbReference type="HAMAP" id="MF_00945_B">
    <property type="entry name" value="NusA_B"/>
    <property type="match status" value="1"/>
</dbReference>
<reference evidence="9 10" key="1">
    <citation type="submission" date="2014-04" db="EMBL/GenBank/DDBJ databases">
        <title>Genome reduction and metabolic complementation of the dual endosymbionts in the whitefly Bemisia tabaci.</title>
        <authorList>
            <person name="Rao Q."/>
            <person name="Rollat-Farnier P.-A."/>
            <person name="Zhang Z.-X."/>
            <person name="Santos-Garcia D."/>
            <person name="Silva F.J."/>
            <person name="Moya A."/>
            <person name="Zhu D.-T."/>
            <person name="Klein C.C."/>
            <person name="Vavre F."/>
            <person name="Sagot M.-F."/>
            <person name="Liu S.-S."/>
            <person name="Mouton L."/>
            <person name="Wang X.-W."/>
        </authorList>
    </citation>
    <scope>NUCLEOTIDE SEQUENCE [LARGE SCALE GENOMIC DNA]</scope>
    <source>
        <strain evidence="9 10">BT-Q</strain>
    </source>
</reference>
<dbReference type="InterPro" id="IPR013735">
    <property type="entry name" value="TF_NusA_N"/>
</dbReference>
<dbReference type="Gene3D" id="3.30.300.20">
    <property type="match status" value="2"/>
</dbReference>
<evidence type="ECO:0000313" key="9">
    <source>
        <dbReference type="EMBL" id="AJF24124.1"/>
    </source>
</evidence>
<dbReference type="InterPro" id="IPR009019">
    <property type="entry name" value="KH_sf_prok-type"/>
</dbReference>
<dbReference type="SUPFAM" id="SSF54814">
    <property type="entry name" value="Prokaryotic type KH domain (KH-domain type II)"/>
    <property type="match status" value="2"/>
</dbReference>
<evidence type="ECO:0000256" key="4">
    <source>
        <dbReference type="ARBA" id="ARBA00022884"/>
    </source>
</evidence>
<dbReference type="AlphaFoldDB" id="A0AAU8RPG9"/>
<evidence type="ECO:0000259" key="8">
    <source>
        <dbReference type="PROSITE" id="PS50126"/>
    </source>
</evidence>
<dbReference type="InterPro" id="IPR030842">
    <property type="entry name" value="TF_NusA_bacterial"/>
</dbReference>
<comment type="similarity">
    <text evidence="7">Belongs to the NusA family.</text>
</comment>
<dbReference type="SUPFAM" id="SSF69705">
    <property type="entry name" value="Transcription factor NusA, N-terminal domain"/>
    <property type="match status" value="1"/>
</dbReference>
<keyword evidence="5 7" id="KW-0805">Transcription regulation</keyword>
<dbReference type="CDD" id="cd22529">
    <property type="entry name" value="KH-II_NusA_rpt2"/>
    <property type="match status" value="1"/>
</dbReference>
<keyword evidence="1 7" id="KW-0806">Transcription termination</keyword>
<dbReference type="Proteomes" id="UP000031624">
    <property type="component" value="Chromosome"/>
</dbReference>
<keyword evidence="2 7" id="KW-0963">Cytoplasm</keyword>
<dbReference type="GO" id="GO:0006353">
    <property type="term" value="P:DNA-templated transcription termination"/>
    <property type="evidence" value="ECO:0007669"/>
    <property type="project" value="UniProtKB-UniRule"/>
</dbReference>
<dbReference type="PROSITE" id="PS50084">
    <property type="entry name" value="KH_TYPE_1"/>
    <property type="match status" value="1"/>
</dbReference>
<dbReference type="GO" id="GO:0003700">
    <property type="term" value="F:DNA-binding transcription factor activity"/>
    <property type="evidence" value="ECO:0007669"/>
    <property type="project" value="InterPro"/>
</dbReference>
<dbReference type="Pfam" id="PF08529">
    <property type="entry name" value="NusA_N"/>
    <property type="match status" value="1"/>
</dbReference>
<dbReference type="InterPro" id="IPR015946">
    <property type="entry name" value="KH_dom-like_a/b"/>
</dbReference>
<dbReference type="InterPro" id="IPR036555">
    <property type="entry name" value="NusA_N_sf"/>
</dbReference>
<evidence type="ECO:0000256" key="5">
    <source>
        <dbReference type="ARBA" id="ARBA00023015"/>
    </source>
</evidence>
<dbReference type="GO" id="GO:0005829">
    <property type="term" value="C:cytosol"/>
    <property type="evidence" value="ECO:0007669"/>
    <property type="project" value="TreeGrafter"/>
</dbReference>
<dbReference type="Gene3D" id="3.30.1480.10">
    <property type="entry name" value="NusA, N-terminal domain"/>
    <property type="match status" value="1"/>
</dbReference>
<evidence type="ECO:0000313" key="10">
    <source>
        <dbReference type="Proteomes" id="UP000031624"/>
    </source>
</evidence>
<dbReference type="Gene3D" id="2.40.50.140">
    <property type="entry name" value="Nucleic acid-binding proteins"/>
    <property type="match status" value="1"/>
</dbReference>
<sequence length="376" mass="43569">MSKDILFVIDSILNEKGVARQLVFKTVEEALSSATIQRFEEKKVNIIVKMNRINGKYDTFRRWKVVKDEKYTKSSIEIPYAAAKKINTKFEINKHIEYKIENIKFGRLAIKFAKHIIVQKVRDSEQTEIIRIYSKKLGEIICGNIKKIIKEGIIIEFDDKNEGFLPRKQMIHGERFNINERIRALLLNIKPYSRKLKLILSRCCSKFIIELLKRESPEIIDELIEIKSVARDPGYKSKVAVKTKDYNIDTVGSCVGIRGSRTKFIYNELRNEHIDIILWDKNATKFVINALYPLDVISLIVDVNNHNMEIVVKDQSYYKAIGKGGQNIKLTSEITGWMLNVVTKNEVKKKNKKKVKNLSFKLEIDEKIAALLVDFG</sequence>
<dbReference type="InterPro" id="IPR012340">
    <property type="entry name" value="NA-bd_OB-fold"/>
</dbReference>
<keyword evidence="4 7" id="KW-0694">RNA-binding</keyword>
<dbReference type="InterPro" id="IPR025249">
    <property type="entry name" value="TF_NusA_KH_1st"/>
</dbReference>
<feature type="domain" description="S1 motif" evidence="8">
    <location>
        <begin position="138"/>
        <end position="203"/>
    </location>
</feature>
<gene>
    <name evidence="7" type="primary">nusA</name>
    <name evidence="9" type="ORF">O3E_01115</name>
</gene>
<evidence type="ECO:0000256" key="2">
    <source>
        <dbReference type="ARBA" id="ARBA00022490"/>
    </source>
</evidence>
<keyword evidence="3 7" id="KW-0889">Transcription antitermination</keyword>
<organism evidence="9 10">
    <name type="scientific">Candidatus Portiera aleyrodidarum MED</name>
    <name type="common">Bemisia tabaci</name>
    <dbReference type="NCBI Taxonomy" id="1163752"/>
    <lineage>
        <taxon>Bacteria</taxon>
        <taxon>Pseudomonadati</taxon>
        <taxon>Pseudomonadota</taxon>
        <taxon>Gammaproteobacteria</taxon>
        <taxon>Candidatus Johnevansiales</taxon>
        <taxon>Candidatus Johnevansiaceae</taxon>
        <taxon>Candidatus Portiera</taxon>
    </lineage>
</organism>
<dbReference type="EMBL" id="CP007563">
    <property type="protein sequence ID" value="AJF24124.1"/>
    <property type="molecule type" value="Genomic_DNA"/>
</dbReference>
<evidence type="ECO:0000256" key="3">
    <source>
        <dbReference type="ARBA" id="ARBA00022814"/>
    </source>
</evidence>
<comment type="subcellular location">
    <subcellularLocation>
        <location evidence="7">Cytoplasm</location>
    </subcellularLocation>
</comment>
<dbReference type="Pfam" id="PF26594">
    <property type="entry name" value="KH_NusA_2nd"/>
    <property type="match status" value="1"/>
</dbReference>
<comment type="subunit">
    <text evidence="7">Monomer. Binds directly to the core enzyme of the DNA-dependent RNA polymerase and to nascent RNA.</text>
</comment>
<dbReference type="SMART" id="SM00316">
    <property type="entry name" value="S1"/>
    <property type="match status" value="1"/>
</dbReference>
<proteinExistence type="inferred from homology"/>
<protein>
    <recommendedName>
        <fullName evidence="7">Transcription termination/antitermination protein NusA</fullName>
    </recommendedName>
</protein>
<comment type="function">
    <text evidence="7">Participates in both transcription termination and antitermination.</text>
</comment>
<dbReference type="SUPFAM" id="SSF50249">
    <property type="entry name" value="Nucleic acid-binding proteins"/>
    <property type="match status" value="1"/>
</dbReference>
<dbReference type="Pfam" id="PF13184">
    <property type="entry name" value="KH_NusA_1st"/>
    <property type="match status" value="1"/>
</dbReference>
<evidence type="ECO:0000256" key="7">
    <source>
        <dbReference type="HAMAP-Rule" id="MF_00945"/>
    </source>
</evidence>
<dbReference type="CDD" id="cd02134">
    <property type="entry name" value="KH-II_NusA_rpt1"/>
    <property type="match status" value="1"/>
</dbReference>
<accession>A0AAU8RPG9</accession>
<name>A0AAU8RPG9_9GAMM</name>
<dbReference type="KEGG" id="paly:O3E_01115"/>
<dbReference type="InterPro" id="IPR003029">
    <property type="entry name" value="S1_domain"/>
</dbReference>
<dbReference type="InterPro" id="IPR010213">
    <property type="entry name" value="TF_NusA"/>
</dbReference>
<dbReference type="PANTHER" id="PTHR22648">
    <property type="entry name" value="TRANSCRIPTION TERMINATION FACTOR NUSA"/>
    <property type="match status" value="1"/>
</dbReference>
<evidence type="ECO:0000256" key="6">
    <source>
        <dbReference type="ARBA" id="ARBA00023163"/>
    </source>
</evidence>
<evidence type="ECO:0000256" key="1">
    <source>
        <dbReference type="ARBA" id="ARBA00022472"/>
    </source>
</evidence>